<reference evidence="3 4" key="1">
    <citation type="submission" date="2023-08" db="EMBL/GenBank/DDBJ databases">
        <title>A Necator americanus chromosomal reference genome.</title>
        <authorList>
            <person name="Ilik V."/>
            <person name="Petrzelkova K.J."/>
            <person name="Pardy F."/>
            <person name="Fuh T."/>
            <person name="Niatou-Singa F.S."/>
            <person name="Gouil Q."/>
            <person name="Baker L."/>
            <person name="Ritchie M.E."/>
            <person name="Jex A.R."/>
            <person name="Gazzola D."/>
            <person name="Li H."/>
            <person name="Toshio Fujiwara R."/>
            <person name="Zhan B."/>
            <person name="Aroian R.V."/>
            <person name="Pafco B."/>
            <person name="Schwarz E.M."/>
        </authorList>
    </citation>
    <scope>NUCLEOTIDE SEQUENCE [LARGE SCALE GENOMIC DNA]</scope>
    <source>
        <strain evidence="3 4">Aroian</strain>
        <tissue evidence="3">Whole animal</tissue>
    </source>
</reference>
<feature type="transmembrane region" description="Helical" evidence="1">
    <location>
        <begin position="170"/>
        <end position="191"/>
    </location>
</feature>
<dbReference type="EMBL" id="JAVFWL010000001">
    <property type="protein sequence ID" value="KAK6731904.1"/>
    <property type="molecule type" value="Genomic_DNA"/>
</dbReference>
<organism evidence="3 4">
    <name type="scientific">Necator americanus</name>
    <name type="common">Human hookworm</name>
    <dbReference type="NCBI Taxonomy" id="51031"/>
    <lineage>
        <taxon>Eukaryota</taxon>
        <taxon>Metazoa</taxon>
        <taxon>Ecdysozoa</taxon>
        <taxon>Nematoda</taxon>
        <taxon>Chromadorea</taxon>
        <taxon>Rhabditida</taxon>
        <taxon>Rhabditina</taxon>
        <taxon>Rhabditomorpha</taxon>
        <taxon>Strongyloidea</taxon>
        <taxon>Ancylostomatidae</taxon>
        <taxon>Bunostominae</taxon>
        <taxon>Necator</taxon>
    </lineage>
</organism>
<name>A0ABR1C001_NECAM</name>
<dbReference type="SUPFAM" id="SSF46565">
    <property type="entry name" value="Chaperone J-domain"/>
    <property type="match status" value="1"/>
</dbReference>
<keyword evidence="1" id="KW-1133">Transmembrane helix</keyword>
<evidence type="ECO:0000259" key="2">
    <source>
        <dbReference type="PROSITE" id="PS50076"/>
    </source>
</evidence>
<dbReference type="InterPro" id="IPR001623">
    <property type="entry name" value="DnaJ_domain"/>
</dbReference>
<dbReference type="Proteomes" id="UP001303046">
    <property type="component" value="Unassembled WGS sequence"/>
</dbReference>
<evidence type="ECO:0000256" key="1">
    <source>
        <dbReference type="SAM" id="Phobius"/>
    </source>
</evidence>
<dbReference type="SMART" id="SM00271">
    <property type="entry name" value="DnaJ"/>
    <property type="match status" value="1"/>
</dbReference>
<protein>
    <recommendedName>
        <fullName evidence="2">J domain-containing protein</fullName>
    </recommendedName>
</protein>
<gene>
    <name evidence="3" type="primary">Necator_chrI.g4143</name>
    <name evidence="3" type="ORF">RB195_008014</name>
</gene>
<dbReference type="Pfam" id="PF00226">
    <property type="entry name" value="DnaJ"/>
    <property type="match status" value="1"/>
</dbReference>
<keyword evidence="4" id="KW-1185">Reference proteome</keyword>
<comment type="caution">
    <text evidence="3">The sequence shown here is derived from an EMBL/GenBank/DDBJ whole genome shotgun (WGS) entry which is preliminary data.</text>
</comment>
<dbReference type="CDD" id="cd06257">
    <property type="entry name" value="DnaJ"/>
    <property type="match status" value="1"/>
</dbReference>
<dbReference type="PROSITE" id="PS50076">
    <property type="entry name" value="DNAJ_2"/>
    <property type="match status" value="1"/>
</dbReference>
<dbReference type="Gene3D" id="1.10.287.110">
    <property type="entry name" value="DnaJ domain"/>
    <property type="match status" value="1"/>
</dbReference>
<keyword evidence="1" id="KW-0472">Membrane</keyword>
<dbReference type="PRINTS" id="PR00625">
    <property type="entry name" value="JDOMAIN"/>
</dbReference>
<evidence type="ECO:0000313" key="4">
    <source>
        <dbReference type="Proteomes" id="UP001303046"/>
    </source>
</evidence>
<accession>A0ABR1C001</accession>
<evidence type="ECO:0000313" key="3">
    <source>
        <dbReference type="EMBL" id="KAK6731904.1"/>
    </source>
</evidence>
<proteinExistence type="predicted"/>
<keyword evidence="1" id="KW-0812">Transmembrane</keyword>
<sequence>MSSGSSSKRNIFQKLKASWQSSREDSTPASMDIVAFTGPNARPAESCCVDYYQVLGVDPKSSHESIRTAYHSRARLWHPDKNGGSDQSKQKVKESLRLWYSYITLIFSNTLDSLFNYNVLTLFCPIRTKERSMIVLEPWVWTLLNAATGNSNSTWQILRDHQSGRCCSCALVYCHVVFAATVALVVVQRVAADIDKIMEKRVEIEAKEKRRGKQMKWTQRIQYALNQQEYHSVQYLLITSKLKELSNIWFRYRLHVDHDFKQQINVMRRIELPISFKTSVETSSKQFNKKLLLHSILRRFGILVHASPVSPVLRLFIDLLAPIILLFVRIAR</sequence>
<feature type="domain" description="J" evidence="2">
    <location>
        <begin position="50"/>
        <end position="121"/>
    </location>
</feature>
<dbReference type="InterPro" id="IPR036869">
    <property type="entry name" value="J_dom_sf"/>
</dbReference>